<dbReference type="Pfam" id="PF25556">
    <property type="entry name" value="SET_TTL"/>
    <property type="match status" value="1"/>
</dbReference>
<evidence type="ECO:0000313" key="2">
    <source>
        <dbReference type="EMBL" id="KAF2884695.1"/>
    </source>
</evidence>
<dbReference type="SUPFAM" id="SSF56059">
    <property type="entry name" value="Glutathione synthetase ATP-binding domain-like"/>
    <property type="match status" value="1"/>
</dbReference>
<dbReference type="InterPro" id="IPR027749">
    <property type="entry name" value="TTLL12"/>
</dbReference>
<dbReference type="GO" id="GO:0005737">
    <property type="term" value="C:cytoplasm"/>
    <property type="evidence" value="ECO:0007669"/>
    <property type="project" value="TreeGrafter"/>
</dbReference>
<gene>
    <name evidence="2" type="ORF">ILUMI_21492</name>
</gene>
<dbReference type="OrthoDB" id="60477at2759"/>
<reference evidence="2" key="1">
    <citation type="submission" date="2019-08" db="EMBL/GenBank/DDBJ databases">
        <title>The genome of the North American firefly Photinus pyralis.</title>
        <authorList>
            <consortium name="Photinus pyralis genome working group"/>
            <person name="Fallon T.R."/>
            <person name="Sander Lower S.E."/>
            <person name="Weng J.-K."/>
        </authorList>
    </citation>
    <scope>NUCLEOTIDE SEQUENCE</scope>
    <source>
        <strain evidence="2">TRF0915ILg1</strain>
        <tissue evidence="2">Whole body</tissue>
    </source>
</reference>
<proteinExistence type="predicted"/>
<organism evidence="2 3">
    <name type="scientific">Ignelater luminosus</name>
    <name type="common">Cucubano</name>
    <name type="synonym">Pyrophorus luminosus</name>
    <dbReference type="NCBI Taxonomy" id="2038154"/>
    <lineage>
        <taxon>Eukaryota</taxon>
        <taxon>Metazoa</taxon>
        <taxon>Ecdysozoa</taxon>
        <taxon>Arthropoda</taxon>
        <taxon>Hexapoda</taxon>
        <taxon>Insecta</taxon>
        <taxon>Pterygota</taxon>
        <taxon>Neoptera</taxon>
        <taxon>Endopterygota</taxon>
        <taxon>Coleoptera</taxon>
        <taxon>Polyphaga</taxon>
        <taxon>Elateriformia</taxon>
        <taxon>Elateroidea</taxon>
        <taxon>Elateridae</taxon>
        <taxon>Agrypninae</taxon>
        <taxon>Pyrophorini</taxon>
        <taxon>Ignelater</taxon>
    </lineage>
</organism>
<name>A0A8K0CIU4_IGNLU</name>
<dbReference type="Gene3D" id="3.30.470.20">
    <property type="entry name" value="ATP-grasp fold, B domain"/>
    <property type="match status" value="1"/>
</dbReference>
<dbReference type="EMBL" id="VTPC01090143">
    <property type="protein sequence ID" value="KAF2884695.1"/>
    <property type="molecule type" value="Genomic_DNA"/>
</dbReference>
<dbReference type="InterPro" id="IPR057954">
    <property type="entry name" value="SET_TTL12"/>
</dbReference>
<evidence type="ECO:0000313" key="3">
    <source>
        <dbReference type="Proteomes" id="UP000801492"/>
    </source>
</evidence>
<dbReference type="PROSITE" id="PS51221">
    <property type="entry name" value="TTL"/>
    <property type="match status" value="1"/>
</dbReference>
<dbReference type="PANTHER" id="PTHR46088:SF1">
    <property type="entry name" value="TUBULIN--TYROSINE LIGASE-LIKE PROTEIN 12"/>
    <property type="match status" value="1"/>
</dbReference>
<dbReference type="AlphaFoldDB" id="A0A8K0CIU4"/>
<keyword evidence="3" id="KW-1185">Reference proteome</keyword>
<feature type="domain" description="Tubulin--tyrosine ligase-like protein 12 SET-like" evidence="1">
    <location>
        <begin position="59"/>
        <end position="222"/>
    </location>
</feature>
<dbReference type="Proteomes" id="UP000801492">
    <property type="component" value="Unassembled WGS sequence"/>
</dbReference>
<dbReference type="PANTHER" id="PTHR46088">
    <property type="entry name" value="TUBULIN--TYROSINE LIGASE-LIKE PROTEIN 12"/>
    <property type="match status" value="1"/>
</dbReference>
<accession>A0A8K0CIU4</accession>
<protein>
    <recommendedName>
        <fullName evidence="1">Tubulin--tyrosine ligase-like protein 12 SET-like domain-containing protein</fullName>
    </recommendedName>
</protein>
<dbReference type="Pfam" id="PF03133">
    <property type="entry name" value="TTL"/>
    <property type="match status" value="1"/>
</dbReference>
<sequence length="605" mass="71622">MDKFLELHKSQLELSGVPQYFWDTLYEKLQGPIFDAGNVVTLIEIDYNGDERGDYDPPCNLQVKSENGIKALDPKHIYLVDHAWTFRIENARRQLRCIDSLRERMANMLGLNCDIESDELAEKIFNELWKYCDCYWTASAENVEDRIAVWYMMDEVGSAIEHCEEPNFRVVPFIYIPEQITYSLIFPIKDLDCGDVITRNFVERLIEDSDERIALTLPWIPHSFLDIDYVNEEPSPDYFLSGHIQESLPILSKLQVTREKKEKYKVFAEYDLVHQYLTEKSFEIVENESEADILWYTTHFKNFEELCETPDKFINQFPFEYVLTIKDLLSIVCRRKSGKNCDVSVSSPSWLPTTYNLKTELPKFVSYYQNREKKELDNHWIIKPFNLARGLDTHVTNNLNYILRLPITGPKIAQKYIDKPVLFYREDCSGKVKFDIRYVLLLKNVKPIQAYVYKNFFLRFANQPFEMNNFDEYTKHFTVMNYIDGAKDLKHMLCDDFKSQWEKQYPEISWDSIEEKILKMLKEVVECATMESPPCGISESPQSRALYATDIMLEWTDDKEMQPKLLEINWTPDCKRACEYYPDFFNDIFKLLFLDVDNQDVFYNL</sequence>
<dbReference type="InterPro" id="IPR004344">
    <property type="entry name" value="TTL/TTLL_fam"/>
</dbReference>
<comment type="caution">
    <text evidence="2">The sequence shown here is derived from an EMBL/GenBank/DDBJ whole genome shotgun (WGS) entry which is preliminary data.</text>
</comment>
<evidence type="ECO:0000259" key="1">
    <source>
        <dbReference type="Pfam" id="PF25556"/>
    </source>
</evidence>